<accession>A0AAE2D506</accession>
<name>A0AAE2D506_SCHME</name>
<dbReference type="InterPro" id="IPR045233">
    <property type="entry name" value="GMPPB_N"/>
</dbReference>
<evidence type="ECO:0000256" key="7">
    <source>
        <dbReference type="SAM" id="MobiDB-lite"/>
    </source>
</evidence>
<dbReference type="InterPro" id="IPR050486">
    <property type="entry name" value="Mannose-1P_guanyltransferase"/>
</dbReference>
<organism evidence="10 11">
    <name type="scientific">Schistosoma mekongi</name>
    <name type="common">Parasitic worm</name>
    <dbReference type="NCBI Taxonomy" id="38744"/>
    <lineage>
        <taxon>Eukaryota</taxon>
        <taxon>Metazoa</taxon>
        <taxon>Spiralia</taxon>
        <taxon>Lophotrochozoa</taxon>
        <taxon>Platyhelminthes</taxon>
        <taxon>Trematoda</taxon>
        <taxon>Digenea</taxon>
        <taxon>Strigeidida</taxon>
        <taxon>Schistosomatoidea</taxon>
        <taxon>Schistosomatidae</taxon>
        <taxon>Schistosoma</taxon>
    </lineage>
</organism>
<feature type="domain" description="Nucleotidyl transferase" evidence="8">
    <location>
        <begin position="639"/>
        <end position="870"/>
    </location>
</feature>
<dbReference type="PANTHER" id="PTHR22572">
    <property type="entry name" value="SUGAR-1-PHOSPHATE GUANYL TRANSFERASE"/>
    <property type="match status" value="1"/>
</dbReference>
<dbReference type="AlphaFoldDB" id="A0AAE2D506"/>
<reference evidence="10" key="1">
    <citation type="submission" date="2022-04" db="EMBL/GenBank/DDBJ databases">
        <authorList>
            <person name="Xu L."/>
            <person name="Lv Z."/>
        </authorList>
    </citation>
    <scope>NUCLEOTIDE SEQUENCE</scope>
    <source>
        <strain evidence="10">LV_2022a</strain>
    </source>
</reference>
<keyword evidence="4" id="KW-0808">Transferase</keyword>
<evidence type="ECO:0000313" key="11">
    <source>
        <dbReference type="Proteomes" id="UP001292079"/>
    </source>
</evidence>
<dbReference type="CDD" id="cd06425">
    <property type="entry name" value="M1P_guanylylT_B_like_N"/>
    <property type="match status" value="1"/>
</dbReference>
<evidence type="ECO:0000256" key="2">
    <source>
        <dbReference type="ARBA" id="ARBA00007274"/>
    </source>
</evidence>
<sequence>YEPKKVNPNNTRFSRLLDIISLSLMGIRDFLDSCTHGICRWNETDQNIHALAIRDHKLPINLLPRQGVTLGLLLKRKLGLDYLGSLIIRMTIHVTLRFRLSKLWINWFNNSTFVRLIVSNQKLNSCTLGIITTSSSTASLTVAAKTIGLNEYSFDKKLSVVNHSEKNIINQILIELREYITCHCLKVILYGEVDQVKILKTYIHLLLELSPSLNVYNNNKNNSRNDEIEYEETDDQVACSHWWAQMLNILWEYRCDQFKLPLQSSCKLLTTENQLELTKAHLVNNVAPQSLFKCPCLGDLVRVLSIVNKFGLLELKPSSRMLQFACSSIRNLRKSCRNLNNTYIFNRKPSESELQLDYMRFNFLAWSMIATNWFIDVLILKLKNATLNDDNKLMMTTTMTIKQTKIMNDQPIELFHGFSDSLCLLHQLVDYFNMPISNWIRIKLRNAEAVHRLITGACPTRTRFALLQNYSLSCLASSSTESTKDNTSKSVNDVTIPKVSHNSNSSQHQLIRYNRLISQNVPITGYRSSHRRPLIFCTNASSIRRLRCLPYHSGYTDKTSVSVLEKLALYFLHLLRFIKTMLQDNLFVTPTVNSKITVLIIVNTSTTQTRTSTNITLAILHKLEASFLLPSSAISARMKALILIGGYGTRLRPLTLSIPKPLVEFANKPMLLHQISALLEIDITEIILAINRQAEVLESSIRNHLNKVIQNTNVEVIFSYEEEALDTGGPLAQAAPLLAGERFFVLNSDIICNYPFKRMLEFHLSHGREGTMAVTKVEEPSKYGAVVHNDQTGLVKRFVEKPSEYIANRVNAGLYIFEPSILKRIKAKPMSIETAVFPEMVRDSALYCIEFSGFWMDIGQPADYLTGMRLYLGHLFECNSPLLTVDPKFIGNVLVHETAKIGRGCRIGPNVTIGADVIIEDGVRISNSAIFSRSIIKSHSWLNNCIVGWRSVVGKWVRIENVTVLGEDVSVGDELFLNGALVLPHNSISQSVSEPHIIM</sequence>
<dbReference type="EC" id="2.7.7.13" evidence="3"/>
<evidence type="ECO:0000259" key="8">
    <source>
        <dbReference type="Pfam" id="PF00483"/>
    </source>
</evidence>
<protein>
    <recommendedName>
        <fullName evidence="3">mannose-1-phosphate guanylyltransferase</fullName>
        <ecNumber evidence="3">2.7.7.13</ecNumber>
    </recommendedName>
</protein>
<feature type="non-terminal residue" evidence="10">
    <location>
        <position position="999"/>
    </location>
</feature>
<feature type="domain" description="Mannose-1-phosphate guanyltransferase C-terminal" evidence="9">
    <location>
        <begin position="890"/>
        <end position="998"/>
    </location>
</feature>
<feature type="region of interest" description="Disordered" evidence="7">
    <location>
        <begin position="479"/>
        <end position="502"/>
    </location>
</feature>
<keyword evidence="11" id="KW-1185">Reference proteome</keyword>
<dbReference type="Pfam" id="PF00483">
    <property type="entry name" value="NTP_transferase"/>
    <property type="match status" value="1"/>
</dbReference>
<keyword evidence="6" id="KW-0342">GTP-binding</keyword>
<dbReference type="SUPFAM" id="SSF53448">
    <property type="entry name" value="Nucleotide-diphospho-sugar transferases"/>
    <property type="match status" value="1"/>
</dbReference>
<comment type="caution">
    <text evidence="10">The sequence shown here is derived from an EMBL/GenBank/DDBJ whole genome shotgun (WGS) entry which is preliminary data.</text>
</comment>
<comment type="pathway">
    <text evidence="1">Nucleotide-sugar biosynthesis; GDP-alpha-D-mannose biosynthesis; GDP-alpha-D-mannose from alpha-D-mannose 1-phosphate (GTP route): step 1/1.</text>
</comment>
<evidence type="ECO:0000256" key="1">
    <source>
        <dbReference type="ARBA" id="ARBA00004823"/>
    </source>
</evidence>
<dbReference type="EMBL" id="JALJAT010000003">
    <property type="protein sequence ID" value="KAK4471596.1"/>
    <property type="molecule type" value="Genomic_DNA"/>
</dbReference>
<dbReference type="InterPro" id="IPR056729">
    <property type="entry name" value="GMPPB_C"/>
</dbReference>
<comment type="similarity">
    <text evidence="2">Belongs to the transferase hexapeptide repeat family.</text>
</comment>
<dbReference type="Pfam" id="PF25087">
    <property type="entry name" value="GMPPB_C"/>
    <property type="match status" value="1"/>
</dbReference>
<evidence type="ECO:0000256" key="5">
    <source>
        <dbReference type="ARBA" id="ARBA00022741"/>
    </source>
</evidence>
<evidence type="ECO:0000256" key="3">
    <source>
        <dbReference type="ARBA" id="ARBA00012387"/>
    </source>
</evidence>
<dbReference type="Proteomes" id="UP001292079">
    <property type="component" value="Unassembled WGS sequence"/>
</dbReference>
<reference evidence="10" key="2">
    <citation type="journal article" date="2023" name="Infect Dis Poverty">
        <title>Chromosome-scale genome of the human blood fluke Schistosoma mekongi and its implications for public health.</title>
        <authorList>
            <person name="Zhou M."/>
            <person name="Xu L."/>
            <person name="Xu D."/>
            <person name="Chen W."/>
            <person name="Khan J."/>
            <person name="Hu Y."/>
            <person name="Huang H."/>
            <person name="Wei H."/>
            <person name="Zhang Y."/>
            <person name="Chusongsang P."/>
            <person name="Tanasarnprasert K."/>
            <person name="Hu X."/>
            <person name="Limpanont Y."/>
            <person name="Lv Z."/>
        </authorList>
    </citation>
    <scope>NUCLEOTIDE SEQUENCE</scope>
    <source>
        <strain evidence="10">LV_2022a</strain>
    </source>
</reference>
<evidence type="ECO:0000256" key="6">
    <source>
        <dbReference type="ARBA" id="ARBA00023134"/>
    </source>
</evidence>
<dbReference type="GO" id="GO:0009298">
    <property type="term" value="P:GDP-mannose biosynthetic process"/>
    <property type="evidence" value="ECO:0007669"/>
    <property type="project" value="InterPro"/>
</dbReference>
<proteinExistence type="inferred from homology"/>
<keyword evidence="5" id="KW-0547">Nucleotide-binding</keyword>
<evidence type="ECO:0000256" key="4">
    <source>
        <dbReference type="ARBA" id="ARBA00022679"/>
    </source>
</evidence>
<dbReference type="InterPro" id="IPR005835">
    <property type="entry name" value="NTP_transferase_dom"/>
</dbReference>
<dbReference type="Gene3D" id="2.160.10.10">
    <property type="entry name" value="Hexapeptide repeat proteins"/>
    <property type="match status" value="1"/>
</dbReference>
<dbReference type="GO" id="GO:0004475">
    <property type="term" value="F:mannose-1-phosphate guanylyltransferase (GTP) activity"/>
    <property type="evidence" value="ECO:0007669"/>
    <property type="project" value="UniProtKB-EC"/>
</dbReference>
<evidence type="ECO:0000259" key="9">
    <source>
        <dbReference type="Pfam" id="PF25087"/>
    </source>
</evidence>
<dbReference type="Gene3D" id="3.90.550.10">
    <property type="entry name" value="Spore Coat Polysaccharide Biosynthesis Protein SpsA, Chain A"/>
    <property type="match status" value="1"/>
</dbReference>
<dbReference type="GO" id="GO:0005525">
    <property type="term" value="F:GTP binding"/>
    <property type="evidence" value="ECO:0007669"/>
    <property type="project" value="UniProtKB-KW"/>
</dbReference>
<evidence type="ECO:0000313" key="10">
    <source>
        <dbReference type="EMBL" id="KAK4471596.1"/>
    </source>
</evidence>
<gene>
    <name evidence="10" type="ORF">MN116_005009</name>
</gene>
<dbReference type="InterPro" id="IPR029044">
    <property type="entry name" value="Nucleotide-diphossugar_trans"/>
</dbReference>
<dbReference type="FunFam" id="3.90.550.10:FF:000013">
    <property type="entry name" value="mannose-1-phosphate guanyltransferase beta"/>
    <property type="match status" value="1"/>
</dbReference>